<accession>A0AA39JNB3</accession>
<name>A0AA39JNB3_9AGAR</name>
<keyword evidence="2" id="KW-0812">Transmembrane</keyword>
<dbReference type="InterPro" id="IPR045339">
    <property type="entry name" value="DUF6534"/>
</dbReference>
<feature type="compositionally biased region" description="Polar residues" evidence="1">
    <location>
        <begin position="275"/>
        <end position="286"/>
    </location>
</feature>
<feature type="transmembrane region" description="Helical" evidence="2">
    <location>
        <begin position="20"/>
        <end position="41"/>
    </location>
</feature>
<dbReference type="Proteomes" id="UP001175226">
    <property type="component" value="Unassembled WGS sequence"/>
</dbReference>
<dbReference type="PANTHER" id="PTHR40465:SF1">
    <property type="entry name" value="DUF6534 DOMAIN-CONTAINING PROTEIN"/>
    <property type="match status" value="1"/>
</dbReference>
<protein>
    <recommendedName>
        <fullName evidence="3">DUF6534 domain-containing protein</fullName>
    </recommendedName>
</protein>
<feature type="region of interest" description="Disordered" evidence="1">
    <location>
        <begin position="268"/>
        <end position="300"/>
    </location>
</feature>
<dbReference type="EMBL" id="JAUEPT010000015">
    <property type="protein sequence ID" value="KAK0445915.1"/>
    <property type="molecule type" value="Genomic_DNA"/>
</dbReference>
<feature type="transmembrane region" description="Helical" evidence="2">
    <location>
        <begin position="53"/>
        <end position="77"/>
    </location>
</feature>
<feature type="domain" description="DUF6534" evidence="3">
    <location>
        <begin position="174"/>
        <end position="261"/>
    </location>
</feature>
<feature type="transmembrane region" description="Helical" evidence="2">
    <location>
        <begin position="97"/>
        <end position="115"/>
    </location>
</feature>
<evidence type="ECO:0000256" key="1">
    <source>
        <dbReference type="SAM" id="MobiDB-lite"/>
    </source>
</evidence>
<feature type="transmembrane region" description="Helical" evidence="2">
    <location>
        <begin position="168"/>
        <end position="189"/>
    </location>
</feature>
<keyword evidence="2" id="KW-1133">Transmembrane helix</keyword>
<organism evidence="4 5">
    <name type="scientific">Armillaria borealis</name>
    <dbReference type="NCBI Taxonomy" id="47425"/>
    <lineage>
        <taxon>Eukaryota</taxon>
        <taxon>Fungi</taxon>
        <taxon>Dikarya</taxon>
        <taxon>Basidiomycota</taxon>
        <taxon>Agaricomycotina</taxon>
        <taxon>Agaricomycetes</taxon>
        <taxon>Agaricomycetidae</taxon>
        <taxon>Agaricales</taxon>
        <taxon>Marasmiineae</taxon>
        <taxon>Physalacriaceae</taxon>
        <taxon>Armillaria</taxon>
    </lineage>
</organism>
<evidence type="ECO:0000313" key="4">
    <source>
        <dbReference type="EMBL" id="KAK0445915.1"/>
    </source>
</evidence>
<sequence>MASLLSRSSTTIGNTLGASYVGATIAAILFGITNLQTLIYYKRYPDDLRIYRYSVAILWVLDALHVALSTHALYFYMIDMSGDFVDALGYIVWSFKLQLVINVLIVLYVQGLYAIRIWKFGRHFDKILSWLVFLAITISLGAGIVLVYDICVTAKFPSFSHSGIPIYIFFSTIVVADLIIATVMCYYLHKSRAAMNFSTVTHLLLRLMRLILVSGLSTSVCSLLTLIAVLIWPYSGIFLGIDFILPKLYINSLLAMFNYRRKHTSNKLTEEHGGHSSSTALQFTPHSSEDSTAETVHKLI</sequence>
<evidence type="ECO:0000256" key="2">
    <source>
        <dbReference type="SAM" id="Phobius"/>
    </source>
</evidence>
<keyword evidence="5" id="KW-1185">Reference proteome</keyword>
<feature type="transmembrane region" description="Helical" evidence="2">
    <location>
        <begin position="237"/>
        <end position="257"/>
    </location>
</feature>
<dbReference type="Pfam" id="PF20152">
    <property type="entry name" value="DUF6534"/>
    <property type="match status" value="1"/>
</dbReference>
<evidence type="ECO:0000313" key="5">
    <source>
        <dbReference type="Proteomes" id="UP001175226"/>
    </source>
</evidence>
<gene>
    <name evidence="4" type="ORF">EV421DRAFT_1935275</name>
</gene>
<feature type="transmembrane region" description="Helical" evidence="2">
    <location>
        <begin position="210"/>
        <end position="231"/>
    </location>
</feature>
<comment type="caution">
    <text evidence="4">The sequence shown here is derived from an EMBL/GenBank/DDBJ whole genome shotgun (WGS) entry which is preliminary data.</text>
</comment>
<proteinExistence type="predicted"/>
<reference evidence="4" key="1">
    <citation type="submission" date="2023-06" db="EMBL/GenBank/DDBJ databases">
        <authorList>
            <consortium name="Lawrence Berkeley National Laboratory"/>
            <person name="Ahrendt S."/>
            <person name="Sahu N."/>
            <person name="Indic B."/>
            <person name="Wong-Bajracharya J."/>
            <person name="Merenyi Z."/>
            <person name="Ke H.-M."/>
            <person name="Monk M."/>
            <person name="Kocsube S."/>
            <person name="Drula E."/>
            <person name="Lipzen A."/>
            <person name="Balint B."/>
            <person name="Henrissat B."/>
            <person name="Andreopoulos B."/>
            <person name="Martin F.M."/>
            <person name="Harder C.B."/>
            <person name="Rigling D."/>
            <person name="Ford K.L."/>
            <person name="Foster G.D."/>
            <person name="Pangilinan J."/>
            <person name="Papanicolaou A."/>
            <person name="Barry K."/>
            <person name="LaButti K."/>
            <person name="Viragh M."/>
            <person name="Koriabine M."/>
            <person name="Yan M."/>
            <person name="Riley R."/>
            <person name="Champramary S."/>
            <person name="Plett K.L."/>
            <person name="Tsai I.J."/>
            <person name="Slot J."/>
            <person name="Sipos G."/>
            <person name="Plett J."/>
            <person name="Nagy L.G."/>
            <person name="Grigoriev I.V."/>
        </authorList>
    </citation>
    <scope>NUCLEOTIDE SEQUENCE</scope>
    <source>
        <strain evidence="4">FPL87.14</strain>
    </source>
</reference>
<evidence type="ECO:0000259" key="3">
    <source>
        <dbReference type="Pfam" id="PF20152"/>
    </source>
</evidence>
<dbReference type="AlphaFoldDB" id="A0AA39JNB3"/>
<dbReference type="PANTHER" id="PTHR40465">
    <property type="entry name" value="CHROMOSOME 1, WHOLE GENOME SHOTGUN SEQUENCE"/>
    <property type="match status" value="1"/>
</dbReference>
<feature type="transmembrane region" description="Helical" evidence="2">
    <location>
        <begin position="127"/>
        <end position="148"/>
    </location>
</feature>
<keyword evidence="2" id="KW-0472">Membrane</keyword>